<dbReference type="InterPro" id="IPR005992">
    <property type="entry name" value="IMP_DH-rel2"/>
</dbReference>
<dbReference type="STRING" id="203267.TWT_076"/>
<evidence type="ECO:0000313" key="5">
    <source>
        <dbReference type="EMBL" id="AAO44173.1"/>
    </source>
</evidence>
<dbReference type="InterPro" id="IPR005990">
    <property type="entry name" value="IMP_DH"/>
</dbReference>
<proteinExistence type="inferred from homology"/>
<evidence type="ECO:0000313" key="6">
    <source>
        <dbReference type="Proteomes" id="UP000002200"/>
    </source>
</evidence>
<keyword evidence="2 5" id="KW-0560">Oxidoreductase</keyword>
<keyword evidence="6" id="KW-1185">Reference proteome</keyword>
<evidence type="ECO:0000259" key="4">
    <source>
        <dbReference type="Pfam" id="PF00478"/>
    </source>
</evidence>
<gene>
    <name evidence="5" type="primary">guaB2</name>
    <name evidence="5" type="ordered locus">TWT_076</name>
</gene>
<dbReference type="eggNOG" id="COG0516">
    <property type="taxonomic scope" value="Bacteria"/>
</dbReference>
<evidence type="ECO:0000256" key="2">
    <source>
        <dbReference type="ARBA" id="ARBA00023002"/>
    </source>
</evidence>
<dbReference type="GO" id="GO:0003938">
    <property type="term" value="F:IMP dehydrogenase activity"/>
    <property type="evidence" value="ECO:0007669"/>
    <property type="project" value="UniProtKB-EC"/>
</dbReference>
<dbReference type="PANTHER" id="PTHR11911:SF85">
    <property type="entry name" value="INOSINE-5'-MONOPHOSPHATE DEHYDROGENASE"/>
    <property type="match status" value="1"/>
</dbReference>
<dbReference type="Gene3D" id="3.20.20.70">
    <property type="entry name" value="Aldolase class I"/>
    <property type="match status" value="1"/>
</dbReference>
<dbReference type="SUPFAM" id="SSF51412">
    <property type="entry name" value="Inosine monophosphate dehydrogenase (IMPDH)"/>
    <property type="match status" value="1"/>
</dbReference>
<dbReference type="HOGENOM" id="CLU_064068_0_0_11"/>
<dbReference type="PANTHER" id="PTHR11911">
    <property type="entry name" value="INOSINE-5-MONOPHOSPHATE DEHYDROGENASE RELATED"/>
    <property type="match status" value="1"/>
</dbReference>
<sequence>MSKPQTTERRLMEVGFSRNARRAFSLDEVAVVPSRRTRHSSEVSIEWKMDAFSFDTPIISSPADSVVSPSTIVELSEFGCLGILDLEGVWTRYENPEPVLREISALPEEKACLGLQKIYSEPIKRHLLERRLQELRDAGVIVAGCLSPQTTNALYKSVISAGVDIFVIRGGTVSAEHVSKSDNVLNLKRFIYELDVPVMVGGVATYTAALHMMRTGAAGVLVGFGGCAGSTNHASLGIKVPMATAIADVAAARKDYLDESGGRYVQVIADGSMNTSGMAVNALALGADAVMMGTPLVRSTTSPGFGYHWGREAHHMTLPRGRRAYIGQTASLQEIIQGPGHSPDGTVNFAGAIRRAVALAGFQDLKNFQRVEMVVIQDQRRCCA</sequence>
<dbReference type="SMART" id="SM01240">
    <property type="entry name" value="IMPDH"/>
    <property type="match status" value="1"/>
</dbReference>
<evidence type="ECO:0000256" key="3">
    <source>
        <dbReference type="ARBA" id="ARBA00023027"/>
    </source>
</evidence>
<dbReference type="EC" id="1.1.1.205" evidence="5"/>
<keyword evidence="3" id="KW-0520">NAD</keyword>
<dbReference type="Proteomes" id="UP000002200">
    <property type="component" value="Chromosome"/>
</dbReference>
<comment type="similarity">
    <text evidence="1">Belongs to the IMPDH/GMPR family.</text>
</comment>
<evidence type="ECO:0000256" key="1">
    <source>
        <dbReference type="ARBA" id="ARBA00005502"/>
    </source>
</evidence>
<dbReference type="Pfam" id="PF00478">
    <property type="entry name" value="IMPDH"/>
    <property type="match status" value="1"/>
</dbReference>
<dbReference type="CDD" id="cd00381">
    <property type="entry name" value="IMPDH"/>
    <property type="match status" value="1"/>
</dbReference>
<organism evidence="5 6">
    <name type="scientific">Tropheryma whipplei (strain Twist)</name>
    <name type="common">Whipple's bacillus</name>
    <dbReference type="NCBI Taxonomy" id="203267"/>
    <lineage>
        <taxon>Bacteria</taxon>
        <taxon>Bacillati</taxon>
        <taxon>Actinomycetota</taxon>
        <taxon>Actinomycetes</taxon>
        <taxon>Micrococcales</taxon>
        <taxon>Tropherymataceae</taxon>
        <taxon>Tropheryma</taxon>
    </lineage>
</organism>
<name>Q83GZ9_TROWT</name>
<dbReference type="NCBIfam" id="TIGR01304">
    <property type="entry name" value="IMP_DH_rel_2"/>
    <property type="match status" value="1"/>
</dbReference>
<reference evidence="5 6" key="1">
    <citation type="journal article" date="2003" name="Genome Res.">
        <title>Tropheryma whipplei twist: a human pathogenic Actinobacteria with a reduced genome.</title>
        <authorList>
            <person name="Raoult D."/>
            <person name="Ogata H."/>
            <person name="Audic S."/>
            <person name="Robert C."/>
            <person name="Suhre K."/>
            <person name="Drancourt M."/>
            <person name="Claverie J.-M."/>
        </authorList>
    </citation>
    <scope>NUCLEOTIDE SEQUENCE [LARGE SCALE GENOMIC DNA]</scope>
    <source>
        <strain evidence="5 6">Twist</strain>
    </source>
</reference>
<feature type="domain" description="IMP dehydrogenase/GMP reductase" evidence="4">
    <location>
        <begin position="24"/>
        <end position="304"/>
    </location>
</feature>
<dbReference type="EMBL" id="AE014184">
    <property type="protein sequence ID" value="AAO44173.1"/>
    <property type="molecule type" value="Genomic_DNA"/>
</dbReference>
<accession>Q83GZ9</accession>
<dbReference type="InterPro" id="IPR001093">
    <property type="entry name" value="IMP_DH_GMPRt"/>
</dbReference>
<dbReference type="InterPro" id="IPR013785">
    <property type="entry name" value="Aldolase_TIM"/>
</dbReference>
<protein>
    <submittedName>
        <fullName evidence="5">Inosine-5'-monophosphate dehydrogenase-like protein</fullName>
        <ecNumber evidence="5">1.1.1.205</ecNumber>
    </submittedName>
</protein>
<dbReference type="GO" id="GO:0006183">
    <property type="term" value="P:GTP biosynthetic process"/>
    <property type="evidence" value="ECO:0007669"/>
    <property type="project" value="TreeGrafter"/>
</dbReference>
<dbReference type="AlphaFoldDB" id="Q83GZ9"/>
<dbReference type="KEGG" id="twh:TWT_076"/>